<protein>
    <submittedName>
        <fullName evidence="1">Uncharacterized protein</fullName>
    </submittedName>
</protein>
<proteinExistence type="predicted"/>
<organism evidence="1 2">
    <name type="scientific">Caerostris darwini</name>
    <dbReference type="NCBI Taxonomy" id="1538125"/>
    <lineage>
        <taxon>Eukaryota</taxon>
        <taxon>Metazoa</taxon>
        <taxon>Ecdysozoa</taxon>
        <taxon>Arthropoda</taxon>
        <taxon>Chelicerata</taxon>
        <taxon>Arachnida</taxon>
        <taxon>Araneae</taxon>
        <taxon>Araneomorphae</taxon>
        <taxon>Entelegynae</taxon>
        <taxon>Araneoidea</taxon>
        <taxon>Araneidae</taxon>
        <taxon>Caerostris</taxon>
    </lineage>
</organism>
<keyword evidence="2" id="KW-1185">Reference proteome</keyword>
<reference evidence="1 2" key="1">
    <citation type="submission" date="2021-06" db="EMBL/GenBank/DDBJ databases">
        <title>Caerostris darwini draft genome.</title>
        <authorList>
            <person name="Kono N."/>
            <person name="Arakawa K."/>
        </authorList>
    </citation>
    <scope>NUCLEOTIDE SEQUENCE [LARGE SCALE GENOMIC DNA]</scope>
</reference>
<name>A0AAV4VN20_9ARAC</name>
<evidence type="ECO:0000313" key="1">
    <source>
        <dbReference type="EMBL" id="GIY71591.1"/>
    </source>
</evidence>
<sequence>MEPLHHRLVDLSRLHISNAPKLRDRNAFHSRSRQTERQGCQERYLLSALSFDRQSRKTSKNSPGFSAFIKEAFVGAKKKSPKRIFPLFVINFLRDLRRNAFHSRSRQTERQGCQERYLLSALSFDRQSRKTSKNSPGFSAFIKEAFVGGKKNPRN</sequence>
<dbReference type="AlphaFoldDB" id="A0AAV4VN20"/>
<comment type="caution">
    <text evidence="1">The sequence shown here is derived from an EMBL/GenBank/DDBJ whole genome shotgun (WGS) entry which is preliminary data.</text>
</comment>
<evidence type="ECO:0000313" key="2">
    <source>
        <dbReference type="Proteomes" id="UP001054837"/>
    </source>
</evidence>
<dbReference type="Proteomes" id="UP001054837">
    <property type="component" value="Unassembled WGS sequence"/>
</dbReference>
<gene>
    <name evidence="1" type="ORF">CDAR_442961</name>
</gene>
<dbReference type="EMBL" id="BPLQ01013365">
    <property type="protein sequence ID" value="GIY71591.1"/>
    <property type="molecule type" value="Genomic_DNA"/>
</dbReference>
<accession>A0AAV4VN20</accession>